<evidence type="ECO:0000256" key="3">
    <source>
        <dbReference type="ARBA" id="ARBA00022630"/>
    </source>
</evidence>
<keyword evidence="6 8" id="KW-0560">Oxidoreductase</keyword>
<dbReference type="FunFam" id="3.50.50.60:FF:000147">
    <property type="entry name" value="Flavin-containing monooxygenase"/>
    <property type="match status" value="1"/>
</dbReference>
<dbReference type="Gene3D" id="3.50.50.60">
    <property type="entry name" value="FAD/NAD(P)-binding domain"/>
    <property type="match status" value="2"/>
</dbReference>
<keyword evidence="5" id="KW-0521">NADP</keyword>
<dbReference type="InParanoid" id="A0A7N2MPY4"/>
<dbReference type="Gramene" id="QL10p018548:mrna">
    <property type="protein sequence ID" value="QL10p018548:mrna"/>
    <property type="gene ID" value="QL10p018548"/>
</dbReference>
<evidence type="ECO:0000256" key="7">
    <source>
        <dbReference type="ARBA" id="ARBA00058243"/>
    </source>
</evidence>
<accession>A0A7N2MPY4</accession>
<dbReference type="OrthoDB" id="66881at2759"/>
<evidence type="ECO:0000256" key="5">
    <source>
        <dbReference type="ARBA" id="ARBA00022857"/>
    </source>
</evidence>
<dbReference type="SUPFAM" id="SSF51905">
    <property type="entry name" value="FAD/NAD(P)-binding domain"/>
    <property type="match status" value="2"/>
</dbReference>
<dbReference type="GO" id="GO:0004499">
    <property type="term" value="F:N,N-dimethylaniline monooxygenase activity"/>
    <property type="evidence" value="ECO:0007669"/>
    <property type="project" value="InterPro"/>
</dbReference>
<evidence type="ECO:0000256" key="8">
    <source>
        <dbReference type="RuleBase" id="RU361177"/>
    </source>
</evidence>
<evidence type="ECO:0000313" key="10">
    <source>
        <dbReference type="Proteomes" id="UP000594261"/>
    </source>
</evidence>
<dbReference type="Proteomes" id="UP000594261">
    <property type="component" value="Chromosome 10"/>
</dbReference>
<proteinExistence type="inferred from homology"/>
<keyword evidence="10" id="KW-1185">Reference proteome</keyword>
<evidence type="ECO:0000313" key="9">
    <source>
        <dbReference type="EnsemblPlants" id="QL10p018548:mrna"/>
    </source>
</evidence>
<gene>
    <name evidence="9" type="primary">LOC115964175</name>
</gene>
<dbReference type="PRINTS" id="PR00370">
    <property type="entry name" value="FMOXYGENASE"/>
</dbReference>
<dbReference type="InterPro" id="IPR000960">
    <property type="entry name" value="Flavin_mOase"/>
</dbReference>
<dbReference type="GO" id="GO:0050661">
    <property type="term" value="F:NADP binding"/>
    <property type="evidence" value="ECO:0007669"/>
    <property type="project" value="InterPro"/>
</dbReference>
<comment type="similarity">
    <text evidence="2 8">Belongs to the FMO family.</text>
</comment>
<keyword evidence="8" id="KW-0503">Monooxygenase</keyword>
<dbReference type="RefSeq" id="XP_030939389.1">
    <property type="nucleotide sequence ID" value="XM_031083529.1"/>
</dbReference>
<dbReference type="FunCoup" id="A0A7N2MPY4">
    <property type="interactions" value="642"/>
</dbReference>
<dbReference type="PANTHER" id="PTHR23023">
    <property type="entry name" value="DIMETHYLANILINE MONOOXYGENASE"/>
    <property type="match status" value="1"/>
</dbReference>
<keyword evidence="4 8" id="KW-0274">FAD</keyword>
<name>A0A7N2MPY4_QUELO</name>
<dbReference type="AlphaFoldDB" id="A0A7N2MPY4"/>
<organism evidence="9 10">
    <name type="scientific">Quercus lobata</name>
    <name type="common">Valley oak</name>
    <dbReference type="NCBI Taxonomy" id="97700"/>
    <lineage>
        <taxon>Eukaryota</taxon>
        <taxon>Viridiplantae</taxon>
        <taxon>Streptophyta</taxon>
        <taxon>Embryophyta</taxon>
        <taxon>Tracheophyta</taxon>
        <taxon>Spermatophyta</taxon>
        <taxon>Magnoliopsida</taxon>
        <taxon>eudicotyledons</taxon>
        <taxon>Gunneridae</taxon>
        <taxon>Pentapetalae</taxon>
        <taxon>rosids</taxon>
        <taxon>fabids</taxon>
        <taxon>Fagales</taxon>
        <taxon>Fagaceae</taxon>
        <taxon>Quercus</taxon>
    </lineage>
</organism>
<comment type="cofactor">
    <cofactor evidence="1 8">
        <name>FAD</name>
        <dbReference type="ChEBI" id="CHEBI:57692"/>
    </cofactor>
</comment>
<reference evidence="9 10" key="1">
    <citation type="journal article" date="2016" name="G3 (Bethesda)">
        <title>First Draft Assembly and Annotation of the Genome of a California Endemic Oak Quercus lobata Nee (Fagaceae).</title>
        <authorList>
            <person name="Sork V.L."/>
            <person name="Fitz-Gibbon S.T."/>
            <person name="Puiu D."/>
            <person name="Crepeau M."/>
            <person name="Gugger P.F."/>
            <person name="Sherman R."/>
            <person name="Stevens K."/>
            <person name="Langley C.H."/>
            <person name="Pellegrini M."/>
            <person name="Salzberg S.L."/>
        </authorList>
    </citation>
    <scope>NUCLEOTIDE SEQUENCE [LARGE SCALE GENOMIC DNA]</scope>
    <source>
        <strain evidence="9 10">cv. SW786</strain>
    </source>
</reference>
<evidence type="ECO:0000256" key="4">
    <source>
        <dbReference type="ARBA" id="ARBA00022827"/>
    </source>
</evidence>
<sequence length="458" mass="52408">MVSVRTQSKHVCVIGAGPSGLVAARELSKEGHSVVVLEQNHDVGGQWLYDPNVEVEDPLGRNTFLKVHSSIYNSLRLTSPREIMGFTDFPFLVKKGRDMRRFPGHKELFLYLKDFCDWFGLREMIRFNTRVEYVGLLDSEAIGKDLRWVVRSKEKKTEKVVEEVFDAVVVATGHYSQPRLPSIKGMDAWKRKQMHSHIYRVAEPFHNEVVVVVGNSLSGQDISIELVEVAKEVYLSSKSLNISEGLSKILSKHDTLHLRPQIESLHEDGRVLFVDGTWVIADTIIYCTGYSYTFPFLDTKGIVAVDDDRVGPLYEHTFPPSLAPSLSFMGIPRKIIGFPFFESQAIWIAQLLSGKRTLPSWDDMMQSIKDFYHSRDLAGVPKHYTHDIAEFEYCDRYGDHVEFPHLEEWRKKLCVSVLVNADVNLETYRDSWDNDHELLQEALQSPHFTQLGTEAFTL</sequence>
<dbReference type="InterPro" id="IPR050346">
    <property type="entry name" value="FMO-like"/>
</dbReference>
<evidence type="ECO:0000256" key="6">
    <source>
        <dbReference type="ARBA" id="ARBA00023002"/>
    </source>
</evidence>
<reference evidence="9" key="2">
    <citation type="submission" date="2021-01" db="UniProtKB">
        <authorList>
            <consortium name="EnsemblPlants"/>
        </authorList>
    </citation>
    <scope>IDENTIFICATION</scope>
</reference>
<protein>
    <recommendedName>
        <fullName evidence="8">Flavin-containing monooxygenase</fullName>
        <ecNumber evidence="8">1.-.-.-</ecNumber>
    </recommendedName>
</protein>
<dbReference type="EMBL" id="LRBV02000010">
    <property type="status" value="NOT_ANNOTATED_CDS"/>
    <property type="molecule type" value="Genomic_DNA"/>
</dbReference>
<dbReference type="InterPro" id="IPR020946">
    <property type="entry name" value="Flavin_mOase-like"/>
</dbReference>
<dbReference type="EnsemblPlants" id="QL10p018548:mrna">
    <property type="protein sequence ID" value="QL10p018548:mrna"/>
    <property type="gene ID" value="QL10p018548"/>
</dbReference>
<dbReference type="OMA" id="CFEKQSD"/>
<dbReference type="GO" id="GO:0050660">
    <property type="term" value="F:flavin adenine dinucleotide binding"/>
    <property type="evidence" value="ECO:0007669"/>
    <property type="project" value="InterPro"/>
</dbReference>
<dbReference type="InterPro" id="IPR036188">
    <property type="entry name" value="FAD/NAD-bd_sf"/>
</dbReference>
<evidence type="ECO:0000256" key="1">
    <source>
        <dbReference type="ARBA" id="ARBA00001974"/>
    </source>
</evidence>
<dbReference type="KEGG" id="qlo:115964175"/>
<keyword evidence="3 8" id="KW-0285">Flavoprotein</keyword>
<dbReference type="Pfam" id="PF00743">
    <property type="entry name" value="FMO-like"/>
    <property type="match status" value="2"/>
</dbReference>
<dbReference type="EC" id="1.-.-.-" evidence="8"/>
<dbReference type="GeneID" id="115964175"/>
<comment type="function">
    <text evidence="7">Catalyzes the conversion of methylthioalkyl glucosinolates of any chain length into methylsulfinylalkyl glucosinolates.</text>
</comment>
<evidence type="ECO:0000256" key="2">
    <source>
        <dbReference type="ARBA" id="ARBA00009183"/>
    </source>
</evidence>